<keyword evidence="4" id="KW-0479">Metal-binding</keyword>
<dbReference type="EMBL" id="MFMC01000045">
    <property type="protein sequence ID" value="OGG76701.1"/>
    <property type="molecule type" value="Genomic_DNA"/>
</dbReference>
<sequence length="373" mass="39488">MTAQLEPARFSSGIPGADYAIVVGLELEKELIAAVQSAGAGGRVAVISDDVVGKKWGGGVVSSLAEAGIAAELFTFPHGEKNKHQATASSLQDELLKKRYGRDTLILALGGGVVGDVAGYVAATYLRGVPYIQIPTTLLAMVDSSIGGKVGVDTQYGKNTVGAFWQPSAVIADLKFLQGLPQKEIVSGLLEAIKSFFTSDKDALRAVDTLTLVDPLSSPEALREIVVRSIKFKAGVVARDEREENERMILNFGHTVGHAVELLSGYEMPHGFAVGYGMLVETKIAEDLGVLPSADRALVCSYLERFGITAAGLKDFKVDDVLEAMKGDKKARGGAIYCVLIRAIGAVSTEGGNYAHLVEEAVVRNAYQSITQS</sequence>
<keyword evidence="9" id="KW-0170">Cobalt</keyword>
<dbReference type="NCBIfam" id="TIGR01357">
    <property type="entry name" value="aroB"/>
    <property type="match status" value="1"/>
</dbReference>
<protein>
    <recommendedName>
        <fullName evidence="10">3-dehydroquinate synthase</fullName>
        <ecNumber evidence="10">4.2.3.4</ecNumber>
    </recommendedName>
</protein>
<dbReference type="GO" id="GO:0046872">
    <property type="term" value="F:metal ion binding"/>
    <property type="evidence" value="ECO:0007669"/>
    <property type="project" value="UniProtKB-KW"/>
</dbReference>
<comment type="cofactor">
    <cofactor evidence="1">
        <name>NAD(+)</name>
        <dbReference type="ChEBI" id="CHEBI:57540"/>
    </cofactor>
</comment>
<feature type="domain" description="3-dehydroquinate synthase N-terminal" evidence="11">
    <location>
        <begin position="75"/>
        <end position="186"/>
    </location>
</feature>
<dbReference type="GO" id="GO:0005737">
    <property type="term" value="C:cytoplasm"/>
    <property type="evidence" value="ECO:0007669"/>
    <property type="project" value="InterPro"/>
</dbReference>
<dbReference type="PIRSF" id="PIRSF001455">
    <property type="entry name" value="DHQ_synth"/>
    <property type="match status" value="1"/>
</dbReference>
<feature type="domain" description="3-dehydroquinate synthase C-terminal" evidence="12">
    <location>
        <begin position="188"/>
        <end position="331"/>
    </location>
</feature>
<dbReference type="AlphaFoldDB" id="A0A1F6ESS4"/>
<dbReference type="STRING" id="1798515.A3B35_02775"/>
<evidence type="ECO:0000313" key="13">
    <source>
        <dbReference type="EMBL" id="OGG76701.1"/>
    </source>
</evidence>
<evidence type="ECO:0000256" key="4">
    <source>
        <dbReference type="ARBA" id="ARBA00022723"/>
    </source>
</evidence>
<evidence type="ECO:0000256" key="5">
    <source>
        <dbReference type="ARBA" id="ARBA00022741"/>
    </source>
</evidence>
<evidence type="ECO:0000256" key="3">
    <source>
        <dbReference type="ARBA" id="ARBA00001947"/>
    </source>
</evidence>
<keyword evidence="6" id="KW-0862">Zinc</keyword>
<dbReference type="Gene3D" id="3.40.50.1970">
    <property type="match status" value="1"/>
</dbReference>
<dbReference type="Pfam" id="PF01761">
    <property type="entry name" value="DHQ_synthase"/>
    <property type="match status" value="1"/>
</dbReference>
<dbReference type="InterPro" id="IPR016037">
    <property type="entry name" value="DHQ_synth_AroB"/>
</dbReference>
<keyword evidence="7" id="KW-0520">NAD</keyword>
<dbReference type="InterPro" id="IPR050071">
    <property type="entry name" value="Dehydroquinate_synthase"/>
</dbReference>
<evidence type="ECO:0000256" key="1">
    <source>
        <dbReference type="ARBA" id="ARBA00001911"/>
    </source>
</evidence>
<dbReference type="GO" id="GO:0000166">
    <property type="term" value="F:nucleotide binding"/>
    <property type="evidence" value="ECO:0007669"/>
    <property type="project" value="UniProtKB-KW"/>
</dbReference>
<dbReference type="FunFam" id="3.40.50.1970:FF:000007">
    <property type="entry name" value="Pentafunctional AROM polypeptide"/>
    <property type="match status" value="1"/>
</dbReference>
<accession>A0A1F6ESS4</accession>
<evidence type="ECO:0000256" key="10">
    <source>
        <dbReference type="NCBIfam" id="TIGR01357"/>
    </source>
</evidence>
<evidence type="ECO:0000256" key="2">
    <source>
        <dbReference type="ARBA" id="ARBA00001941"/>
    </source>
</evidence>
<evidence type="ECO:0000256" key="8">
    <source>
        <dbReference type="ARBA" id="ARBA00023239"/>
    </source>
</evidence>
<dbReference type="GO" id="GO:0003856">
    <property type="term" value="F:3-dehydroquinate synthase activity"/>
    <property type="evidence" value="ECO:0007669"/>
    <property type="project" value="UniProtKB-UniRule"/>
</dbReference>
<evidence type="ECO:0000313" key="14">
    <source>
        <dbReference type="Proteomes" id="UP000177215"/>
    </source>
</evidence>
<dbReference type="SUPFAM" id="SSF56796">
    <property type="entry name" value="Dehydroquinate synthase-like"/>
    <property type="match status" value="1"/>
</dbReference>
<organism evidence="13 14">
    <name type="scientific">Candidatus Kaiserbacteria bacterium RIFCSPLOWO2_01_FULL_54_24</name>
    <dbReference type="NCBI Taxonomy" id="1798515"/>
    <lineage>
        <taxon>Bacteria</taxon>
        <taxon>Candidatus Kaiseribacteriota</taxon>
    </lineage>
</organism>
<dbReference type="Gene3D" id="1.20.1090.10">
    <property type="entry name" value="Dehydroquinate synthase-like - alpha domain"/>
    <property type="match status" value="1"/>
</dbReference>
<dbReference type="EC" id="4.2.3.4" evidence="10"/>
<gene>
    <name evidence="13" type="ORF">A3B35_02775</name>
</gene>
<keyword evidence="5" id="KW-0547">Nucleotide-binding</keyword>
<evidence type="ECO:0000256" key="9">
    <source>
        <dbReference type="ARBA" id="ARBA00023285"/>
    </source>
</evidence>
<dbReference type="GO" id="GO:0009423">
    <property type="term" value="P:chorismate biosynthetic process"/>
    <property type="evidence" value="ECO:0007669"/>
    <property type="project" value="UniProtKB-UniRule"/>
</dbReference>
<dbReference type="InterPro" id="IPR030963">
    <property type="entry name" value="DHQ_synth_fam"/>
</dbReference>
<evidence type="ECO:0000259" key="12">
    <source>
        <dbReference type="Pfam" id="PF24621"/>
    </source>
</evidence>
<dbReference type="Pfam" id="PF24621">
    <property type="entry name" value="DHQS_C"/>
    <property type="match status" value="1"/>
</dbReference>
<keyword evidence="8" id="KW-0456">Lyase</keyword>
<dbReference type="PANTHER" id="PTHR43622:SF1">
    <property type="entry name" value="3-DEHYDROQUINATE SYNTHASE"/>
    <property type="match status" value="1"/>
</dbReference>
<evidence type="ECO:0000256" key="7">
    <source>
        <dbReference type="ARBA" id="ARBA00023027"/>
    </source>
</evidence>
<dbReference type="InterPro" id="IPR056179">
    <property type="entry name" value="DHQS_C"/>
</dbReference>
<evidence type="ECO:0000259" key="11">
    <source>
        <dbReference type="Pfam" id="PF01761"/>
    </source>
</evidence>
<dbReference type="CDD" id="cd08195">
    <property type="entry name" value="DHQS"/>
    <property type="match status" value="1"/>
</dbReference>
<dbReference type="InterPro" id="IPR030960">
    <property type="entry name" value="DHQS/DOIS_N"/>
</dbReference>
<proteinExistence type="predicted"/>
<comment type="cofactor">
    <cofactor evidence="3">
        <name>Zn(2+)</name>
        <dbReference type="ChEBI" id="CHEBI:29105"/>
    </cofactor>
</comment>
<dbReference type="PANTHER" id="PTHR43622">
    <property type="entry name" value="3-DEHYDROQUINATE SYNTHASE"/>
    <property type="match status" value="1"/>
</dbReference>
<dbReference type="Proteomes" id="UP000177215">
    <property type="component" value="Unassembled WGS sequence"/>
</dbReference>
<evidence type="ECO:0000256" key="6">
    <source>
        <dbReference type="ARBA" id="ARBA00022833"/>
    </source>
</evidence>
<reference evidence="13 14" key="1">
    <citation type="journal article" date="2016" name="Nat. Commun.">
        <title>Thousands of microbial genomes shed light on interconnected biogeochemical processes in an aquifer system.</title>
        <authorList>
            <person name="Anantharaman K."/>
            <person name="Brown C.T."/>
            <person name="Hug L.A."/>
            <person name="Sharon I."/>
            <person name="Castelle C.J."/>
            <person name="Probst A.J."/>
            <person name="Thomas B.C."/>
            <person name="Singh A."/>
            <person name="Wilkins M.J."/>
            <person name="Karaoz U."/>
            <person name="Brodie E.L."/>
            <person name="Williams K.H."/>
            <person name="Hubbard S.S."/>
            <person name="Banfield J.F."/>
        </authorList>
    </citation>
    <scope>NUCLEOTIDE SEQUENCE [LARGE SCALE GENOMIC DNA]</scope>
</reference>
<name>A0A1F6ESS4_9BACT</name>
<comment type="cofactor">
    <cofactor evidence="2">
        <name>Co(2+)</name>
        <dbReference type="ChEBI" id="CHEBI:48828"/>
    </cofactor>
</comment>
<dbReference type="GO" id="GO:0009073">
    <property type="term" value="P:aromatic amino acid family biosynthetic process"/>
    <property type="evidence" value="ECO:0007669"/>
    <property type="project" value="InterPro"/>
</dbReference>
<comment type="caution">
    <text evidence="13">The sequence shown here is derived from an EMBL/GenBank/DDBJ whole genome shotgun (WGS) entry which is preliminary data.</text>
</comment>